<dbReference type="EMBL" id="NMWX01000912">
    <property type="protein sequence ID" value="OZF75138.1"/>
    <property type="molecule type" value="Genomic_DNA"/>
</dbReference>
<feature type="non-terminal residue" evidence="7">
    <location>
        <position position="1"/>
    </location>
</feature>
<evidence type="ECO:0000313" key="6">
    <source>
        <dbReference type="EMBL" id="KAF1770374.1"/>
    </source>
</evidence>
<keyword evidence="8" id="KW-1185">Reference proteome</keyword>
<evidence type="ECO:0000256" key="4">
    <source>
        <dbReference type="ARBA" id="ARBA00023136"/>
    </source>
</evidence>
<keyword evidence="4 5" id="KW-0472">Membrane</keyword>
<dbReference type="Pfam" id="PF10639">
    <property type="entry name" value="TMEM234"/>
    <property type="match status" value="1"/>
</dbReference>
<organism evidence="7 8">
    <name type="scientific">Caenorhabditis remanei</name>
    <name type="common">Caenorhabditis vulgaris</name>
    <dbReference type="NCBI Taxonomy" id="31234"/>
    <lineage>
        <taxon>Eukaryota</taxon>
        <taxon>Metazoa</taxon>
        <taxon>Ecdysozoa</taxon>
        <taxon>Nematoda</taxon>
        <taxon>Chromadorea</taxon>
        <taxon>Rhabditida</taxon>
        <taxon>Rhabditina</taxon>
        <taxon>Rhabditomorpha</taxon>
        <taxon>Rhabditoidea</taxon>
        <taxon>Rhabditidae</taxon>
        <taxon>Peloderinae</taxon>
        <taxon>Caenorhabditis</taxon>
    </lineage>
</organism>
<evidence type="ECO:0000313" key="9">
    <source>
        <dbReference type="Proteomes" id="UP000483820"/>
    </source>
</evidence>
<dbReference type="PANTHER" id="PTHR28668">
    <property type="entry name" value="TRANSMEMBRANE PROTEIN 234"/>
    <property type="match status" value="1"/>
</dbReference>
<reference evidence="8" key="2">
    <citation type="submission" date="2017-08" db="EMBL/GenBank/DDBJ databases">
        <authorList>
            <person name="Fierst J.L."/>
        </authorList>
    </citation>
    <scope>NUCLEOTIDE SEQUENCE [LARGE SCALE GENOMIC DNA]</scope>
    <source>
        <strain evidence="8">PX439</strain>
    </source>
</reference>
<keyword evidence="2 5" id="KW-0812">Transmembrane</keyword>
<feature type="transmembrane region" description="Helical" evidence="5">
    <location>
        <begin position="119"/>
        <end position="134"/>
    </location>
</feature>
<dbReference type="EMBL" id="WUAV01000001">
    <property type="protein sequence ID" value="KAF1770374.1"/>
    <property type="molecule type" value="Genomic_DNA"/>
</dbReference>
<evidence type="ECO:0000313" key="7">
    <source>
        <dbReference type="EMBL" id="OZF75138.1"/>
    </source>
</evidence>
<dbReference type="Proteomes" id="UP000216624">
    <property type="component" value="Unassembled WGS sequence"/>
</dbReference>
<comment type="subcellular location">
    <subcellularLocation>
        <location evidence="1">Membrane</location>
        <topology evidence="1">Multi-pass membrane protein</topology>
    </subcellularLocation>
</comment>
<evidence type="ECO:0000313" key="8">
    <source>
        <dbReference type="Proteomes" id="UP000216624"/>
    </source>
</evidence>
<dbReference type="PANTHER" id="PTHR28668:SF1">
    <property type="entry name" value="TRANSMEMBRANE PROTEIN 234"/>
    <property type="match status" value="1"/>
</dbReference>
<keyword evidence="3 5" id="KW-1133">Transmembrane helix</keyword>
<gene>
    <name evidence="7" type="ORF">FL82_12726</name>
    <name evidence="6" type="ORF">GCK72_002192</name>
</gene>
<evidence type="ECO:0000256" key="2">
    <source>
        <dbReference type="ARBA" id="ARBA00022692"/>
    </source>
</evidence>
<reference evidence="6 9" key="3">
    <citation type="submission" date="2019-12" db="EMBL/GenBank/DDBJ databases">
        <title>Chromosome-level assembly of the Caenorhabditis remanei genome.</title>
        <authorList>
            <person name="Teterina A.A."/>
            <person name="Willis J.H."/>
            <person name="Phillips P.C."/>
        </authorList>
    </citation>
    <scope>NUCLEOTIDE SEQUENCE [LARGE SCALE GENOMIC DNA]</scope>
    <source>
        <strain evidence="6 9">PX506</strain>
        <tissue evidence="6">Whole organism</tissue>
    </source>
</reference>
<dbReference type="Proteomes" id="UP000483820">
    <property type="component" value="Chromosome I"/>
</dbReference>
<dbReference type="GO" id="GO:0016020">
    <property type="term" value="C:membrane"/>
    <property type="evidence" value="ECO:0007669"/>
    <property type="project" value="UniProtKB-SubCell"/>
</dbReference>
<evidence type="ECO:0008006" key="10">
    <source>
        <dbReference type="Google" id="ProtNLM"/>
    </source>
</evidence>
<proteinExistence type="predicted"/>
<name>A0A260YP26_CAERE</name>
<evidence type="ECO:0000256" key="3">
    <source>
        <dbReference type="ARBA" id="ARBA00022989"/>
    </source>
</evidence>
<feature type="transmembrane region" description="Helical" evidence="5">
    <location>
        <begin position="86"/>
        <end position="107"/>
    </location>
</feature>
<accession>A0A260YP26</accession>
<comment type="caution">
    <text evidence="7">The sequence shown here is derived from an EMBL/GenBank/DDBJ whole genome shotgun (WGS) entry which is preliminary data.</text>
</comment>
<evidence type="ECO:0000256" key="5">
    <source>
        <dbReference type="SAM" id="Phobius"/>
    </source>
</evidence>
<evidence type="ECO:0000256" key="1">
    <source>
        <dbReference type="ARBA" id="ARBA00004141"/>
    </source>
</evidence>
<dbReference type="AlphaFoldDB" id="A0A260YP26"/>
<sequence length="135" mass="15013">MSEYSIKCVCSIVAVGFLWGATNPLLRLASKERDKNVVPTDNESLLKLIHNFFKAFLNWRFSIPFALNQCGSIMFNALIVHFPVTVVVPCVNAIQFIATVVVGRMMGEHMQSSSMKQKVGMILAVSSIIGMLIYK</sequence>
<dbReference type="InterPro" id="IPR018908">
    <property type="entry name" value="TMEM234"/>
</dbReference>
<reference evidence="7" key="1">
    <citation type="submission" date="2017-08" db="EMBL/GenBank/DDBJ databases">
        <authorList>
            <person name="de Groot N.N."/>
        </authorList>
    </citation>
    <scope>NUCLEOTIDE SEQUENCE [LARGE SCALE GENOMIC DNA]</scope>
    <source>
        <strain evidence="7">PX439</strain>
    </source>
</reference>
<protein>
    <recommendedName>
        <fullName evidence="10">Transmembrane protein 234 homolog</fullName>
    </recommendedName>
</protein>